<dbReference type="InterPro" id="IPR036322">
    <property type="entry name" value="WD40_repeat_dom_sf"/>
</dbReference>
<dbReference type="PANTHER" id="PTHR18359">
    <property type="entry name" value="WD-REPEAT PROTEIN-RELATED"/>
    <property type="match status" value="1"/>
</dbReference>
<evidence type="ECO:0000256" key="7">
    <source>
        <dbReference type="SAM" id="MobiDB-lite"/>
    </source>
</evidence>
<gene>
    <name evidence="8" type="ORF">HERILL_LOCUS174</name>
</gene>
<dbReference type="SUPFAM" id="SSF50978">
    <property type="entry name" value="WD40 repeat-like"/>
    <property type="match status" value="1"/>
</dbReference>
<dbReference type="EMBL" id="LR899009">
    <property type="protein sequence ID" value="CAD7076777.1"/>
    <property type="molecule type" value="Genomic_DNA"/>
</dbReference>
<reference evidence="8 9" key="1">
    <citation type="submission" date="2020-11" db="EMBL/GenBank/DDBJ databases">
        <authorList>
            <person name="Wallbank WR R."/>
            <person name="Pardo Diaz C."/>
            <person name="Kozak K."/>
            <person name="Martin S."/>
            <person name="Jiggins C."/>
            <person name="Moest M."/>
            <person name="Warren A I."/>
            <person name="Generalovic N T."/>
            <person name="Byers J.R.P. K."/>
            <person name="Montejo-Kovacevich G."/>
            <person name="Yen C E."/>
        </authorList>
    </citation>
    <scope>NUCLEOTIDE SEQUENCE [LARGE SCALE GENOMIC DNA]</scope>
</reference>
<evidence type="ECO:0000256" key="3">
    <source>
        <dbReference type="ARBA" id="ARBA00022574"/>
    </source>
</evidence>
<dbReference type="AlphaFoldDB" id="A0A7R8U9Q8"/>
<keyword evidence="4" id="KW-0677">Repeat</keyword>
<comment type="subcellular location">
    <subcellularLocation>
        <location evidence="1">Nucleus</location>
        <location evidence="1">Nucleolus</location>
    </subcellularLocation>
</comment>
<evidence type="ECO:0000313" key="8">
    <source>
        <dbReference type="EMBL" id="CAD7076777.1"/>
    </source>
</evidence>
<proteinExistence type="inferred from homology"/>
<dbReference type="GO" id="GO:0032040">
    <property type="term" value="C:small-subunit processome"/>
    <property type="evidence" value="ECO:0007669"/>
    <property type="project" value="TreeGrafter"/>
</dbReference>
<sequence length="505" mass="55818">MDSDEHSDSDAELKEILEEENKKEQEAESSKTAVERAPSPSDDDPNDGAKSGKKGRKRDAAQTEYEKYLEKLVFGDKTALLENLKKAAGEDDESVPKKKTRKPAWQDSDDEEFRVADVVRPNKFNGSLKHLDTEKKYSELLKSRFQRLQATPKWADLDREPEEDSDEELLKTVGHLANKSTGALPANNLDFKRLKDLNRATYAEGSITAVQFHPTSTVALVTGFSGIASIYSIDGQKNEKLHNVQFQNFPIKCAKMLPNGLEVIIGGSRQHFFSYDLMSGEASRVPLPKMITKLDKFEVSPCGKYLATCGRFGEVYILDVSSKELLHTFQQTNPCSALQFTENSSKLIAHSTGSDVTIFDMRQERVEHVFTDEGCITGKALSLSPNGRLLATGSNEGVVNVYNYSDVVSSKTPEPEKIIYNLTTSVSCVKFNHSSEILGICSESVAGAIRAFHFPTGTAFANFPGFQADVGSIRTMDFSPGSGYLALGSTGKKVPLFRLKHFSNY</sequence>
<keyword evidence="3" id="KW-0853">WD repeat</keyword>
<dbReference type="PANTHER" id="PTHR18359:SF0">
    <property type="entry name" value="U3 SMALL NUCLEOLAR RNA-ASSOCIATED PROTEIN 18 HOMOLOG"/>
    <property type="match status" value="1"/>
</dbReference>
<comment type="similarity">
    <text evidence="6">Belongs to the WD repeat UTP18 family.</text>
</comment>
<evidence type="ECO:0008006" key="10">
    <source>
        <dbReference type="Google" id="ProtNLM"/>
    </source>
</evidence>
<dbReference type="GO" id="GO:0006364">
    <property type="term" value="P:rRNA processing"/>
    <property type="evidence" value="ECO:0007669"/>
    <property type="project" value="UniProtKB-KW"/>
</dbReference>
<dbReference type="Pfam" id="PF00400">
    <property type="entry name" value="WD40"/>
    <property type="match status" value="1"/>
</dbReference>
<dbReference type="InterPro" id="IPR045161">
    <property type="entry name" value="Utp18"/>
</dbReference>
<evidence type="ECO:0000256" key="1">
    <source>
        <dbReference type="ARBA" id="ARBA00004604"/>
    </source>
</evidence>
<evidence type="ECO:0000256" key="4">
    <source>
        <dbReference type="ARBA" id="ARBA00022737"/>
    </source>
</evidence>
<dbReference type="GO" id="GO:0034388">
    <property type="term" value="C:Pwp2p-containing subcomplex of 90S preribosome"/>
    <property type="evidence" value="ECO:0007669"/>
    <property type="project" value="TreeGrafter"/>
</dbReference>
<keyword evidence="9" id="KW-1185">Reference proteome</keyword>
<protein>
    <recommendedName>
        <fullName evidence="10">U3 small nucleolar RNA-associated protein 18 homolog</fullName>
    </recommendedName>
</protein>
<evidence type="ECO:0000256" key="5">
    <source>
        <dbReference type="ARBA" id="ARBA00023242"/>
    </source>
</evidence>
<dbReference type="OrthoDB" id="1935146at2759"/>
<evidence type="ECO:0000256" key="2">
    <source>
        <dbReference type="ARBA" id="ARBA00022552"/>
    </source>
</evidence>
<evidence type="ECO:0000256" key="6">
    <source>
        <dbReference type="ARBA" id="ARBA00025767"/>
    </source>
</evidence>
<feature type="region of interest" description="Disordered" evidence="7">
    <location>
        <begin position="1"/>
        <end position="62"/>
    </location>
</feature>
<dbReference type="InParanoid" id="A0A7R8U9Q8"/>
<evidence type="ECO:0000313" key="9">
    <source>
        <dbReference type="Proteomes" id="UP000594454"/>
    </source>
</evidence>
<feature type="compositionally biased region" description="Basic and acidic residues" evidence="7">
    <location>
        <begin position="1"/>
        <end position="29"/>
    </location>
</feature>
<keyword evidence="5" id="KW-0539">Nucleus</keyword>
<organism evidence="8 9">
    <name type="scientific">Hermetia illucens</name>
    <name type="common">Black soldier fly</name>
    <dbReference type="NCBI Taxonomy" id="343691"/>
    <lineage>
        <taxon>Eukaryota</taxon>
        <taxon>Metazoa</taxon>
        <taxon>Ecdysozoa</taxon>
        <taxon>Arthropoda</taxon>
        <taxon>Hexapoda</taxon>
        <taxon>Insecta</taxon>
        <taxon>Pterygota</taxon>
        <taxon>Neoptera</taxon>
        <taxon>Endopterygota</taxon>
        <taxon>Diptera</taxon>
        <taxon>Brachycera</taxon>
        <taxon>Stratiomyomorpha</taxon>
        <taxon>Stratiomyidae</taxon>
        <taxon>Hermetiinae</taxon>
        <taxon>Hermetia</taxon>
    </lineage>
</organism>
<dbReference type="Proteomes" id="UP000594454">
    <property type="component" value="Chromosome 1"/>
</dbReference>
<dbReference type="Gene3D" id="2.130.10.10">
    <property type="entry name" value="YVTN repeat-like/Quinoprotein amine dehydrogenase"/>
    <property type="match status" value="1"/>
</dbReference>
<dbReference type="InterPro" id="IPR015943">
    <property type="entry name" value="WD40/YVTN_repeat-like_dom_sf"/>
</dbReference>
<feature type="region of interest" description="Disordered" evidence="7">
    <location>
        <begin position="86"/>
        <end position="108"/>
    </location>
</feature>
<dbReference type="SMART" id="SM00320">
    <property type="entry name" value="WD40"/>
    <property type="match status" value="4"/>
</dbReference>
<dbReference type="FunCoup" id="A0A7R8U9Q8">
    <property type="interactions" value="1929"/>
</dbReference>
<dbReference type="OMA" id="DLNRATY"/>
<keyword evidence="2" id="KW-0698">rRNA processing</keyword>
<dbReference type="InterPro" id="IPR001680">
    <property type="entry name" value="WD40_rpt"/>
</dbReference>
<name>A0A7R8U9Q8_HERIL</name>
<accession>A0A7R8U9Q8</accession>